<proteinExistence type="predicted"/>
<evidence type="ECO:0000256" key="1">
    <source>
        <dbReference type="SAM" id="MobiDB-lite"/>
    </source>
</evidence>
<organism evidence="2 3">
    <name type="scientific">Aspergillus calidoustus</name>
    <dbReference type="NCBI Taxonomy" id="454130"/>
    <lineage>
        <taxon>Eukaryota</taxon>
        <taxon>Fungi</taxon>
        <taxon>Dikarya</taxon>
        <taxon>Ascomycota</taxon>
        <taxon>Pezizomycotina</taxon>
        <taxon>Eurotiomycetes</taxon>
        <taxon>Eurotiomycetidae</taxon>
        <taxon>Eurotiales</taxon>
        <taxon>Aspergillaceae</taxon>
        <taxon>Aspergillus</taxon>
        <taxon>Aspergillus subgen. Nidulantes</taxon>
    </lineage>
</organism>
<sequence length="480" mass="53127">MHPSFSRSTRRTSTRTKSKQVIPNLAARFSMEGGATHLHEFDSRKYELQALLHEPDFRDDVPNIRAALGYYRENAIPHDEKGCIMFYNGKRIHVLDSASLQYSGRLWIEKFSSRLNLNRVTKELVALRKVEVLTVKMEPSHPCSQRGPPSHSSPEPMVTPDSAATANGSVVSTPTIPSLLSEPSLSERGEEIHRSDANTSASSGFAPETSNGCQLGPAMLARPEDTVPAICLALPPQSNATRWPASQSYFDSLNRLEEEWNAHKRPLHYDVMSADTTYSFSMSFTEADELTKKMEHSLLEQQAPGQAPSKEPKSKLTDPAGRHFRVCRACRGAGDVPDEPEWYLGGRHGAEGAASIPGTDFPAKRKNITPSWSRTEMEMLGHDAAQRGTRAVRTFHRPSHSRDWPVDKLDDVSNPAVARADGFAPNPPVMPGPEGPPSHLESKPSEPLELDASASERISRTLERLEAKLILLESRLDDMD</sequence>
<dbReference type="Proteomes" id="UP000054771">
    <property type="component" value="Unassembled WGS sequence"/>
</dbReference>
<protein>
    <submittedName>
        <fullName evidence="2">Uncharacterized protein</fullName>
    </submittedName>
</protein>
<evidence type="ECO:0000313" key="3">
    <source>
        <dbReference type="Proteomes" id="UP000054771"/>
    </source>
</evidence>
<evidence type="ECO:0000313" key="2">
    <source>
        <dbReference type="EMBL" id="CEL08922.1"/>
    </source>
</evidence>
<name>A0A0U5CF82_ASPCI</name>
<feature type="compositionally biased region" description="Polar residues" evidence="1">
    <location>
        <begin position="162"/>
        <end position="171"/>
    </location>
</feature>
<feature type="compositionally biased region" description="Basic and acidic residues" evidence="1">
    <location>
        <begin position="185"/>
        <end position="196"/>
    </location>
</feature>
<gene>
    <name evidence="2" type="ORF">ASPCAL12067</name>
</gene>
<feature type="region of interest" description="Disordered" evidence="1">
    <location>
        <begin position="138"/>
        <end position="210"/>
    </location>
</feature>
<feature type="compositionally biased region" description="Low complexity" evidence="1">
    <location>
        <begin position="172"/>
        <end position="184"/>
    </location>
</feature>
<feature type="compositionally biased region" description="Pro residues" evidence="1">
    <location>
        <begin position="425"/>
        <end position="436"/>
    </location>
</feature>
<feature type="compositionally biased region" description="Polar residues" evidence="1">
    <location>
        <begin position="197"/>
        <end position="210"/>
    </location>
</feature>
<accession>A0A0U5CF82</accession>
<feature type="region of interest" description="Disordered" evidence="1">
    <location>
        <begin position="419"/>
        <end position="455"/>
    </location>
</feature>
<dbReference type="EMBL" id="CDMC01000012">
    <property type="protein sequence ID" value="CEL08922.1"/>
    <property type="molecule type" value="Genomic_DNA"/>
</dbReference>
<dbReference type="OrthoDB" id="10510532at2759"/>
<reference evidence="3" key="1">
    <citation type="journal article" date="2016" name="Genome Announc.">
        <title>Draft genome sequences of fungus Aspergillus calidoustus.</title>
        <authorList>
            <person name="Horn F."/>
            <person name="Linde J."/>
            <person name="Mattern D.J."/>
            <person name="Walther G."/>
            <person name="Guthke R."/>
            <person name="Scherlach K."/>
            <person name="Martin K."/>
            <person name="Brakhage A.A."/>
            <person name="Petzke L."/>
            <person name="Valiante V."/>
        </authorList>
    </citation>
    <scope>NUCLEOTIDE SEQUENCE [LARGE SCALE GENOMIC DNA]</scope>
    <source>
        <strain evidence="3">SF006504</strain>
    </source>
</reference>
<keyword evidence="3" id="KW-1185">Reference proteome</keyword>
<dbReference type="AlphaFoldDB" id="A0A0U5CF82"/>